<protein>
    <recommendedName>
        <fullName evidence="3">ATP-binding protein</fullName>
    </recommendedName>
</protein>
<organism evidence="1 2">
    <name type="scientific">Streptomyces durocortorensis</name>
    <dbReference type="NCBI Taxonomy" id="2811104"/>
    <lineage>
        <taxon>Bacteria</taxon>
        <taxon>Bacillati</taxon>
        <taxon>Actinomycetota</taxon>
        <taxon>Actinomycetes</taxon>
        <taxon>Kitasatosporales</taxon>
        <taxon>Streptomycetaceae</taxon>
        <taxon>Streptomyces</taxon>
    </lineage>
</organism>
<proteinExistence type="predicted"/>
<name>A0ABY9VWM5_9ACTN</name>
<keyword evidence="2" id="KW-1185">Reference proteome</keyword>
<dbReference type="EMBL" id="CP134500">
    <property type="protein sequence ID" value="WNF27040.1"/>
    <property type="molecule type" value="Genomic_DNA"/>
</dbReference>
<evidence type="ECO:0008006" key="3">
    <source>
        <dbReference type="Google" id="ProtNLM"/>
    </source>
</evidence>
<accession>A0ABY9VWM5</accession>
<dbReference type="Proteomes" id="UP001303236">
    <property type="component" value="Chromosome"/>
</dbReference>
<evidence type="ECO:0000313" key="2">
    <source>
        <dbReference type="Proteomes" id="UP001303236"/>
    </source>
</evidence>
<dbReference type="Gene3D" id="3.30.565.10">
    <property type="entry name" value="Histidine kinase-like ATPase, C-terminal domain"/>
    <property type="match status" value="1"/>
</dbReference>
<dbReference type="InterPro" id="IPR036890">
    <property type="entry name" value="HATPase_C_sf"/>
</dbReference>
<sequence>MRTVLVGWKLGGLVDDETSGRGLFIVDALAARWGVRPRCPGRTVWAHLAIEAGRR</sequence>
<gene>
    <name evidence="1" type="ORF">RI138_09430</name>
</gene>
<evidence type="ECO:0000313" key="1">
    <source>
        <dbReference type="EMBL" id="WNF27040.1"/>
    </source>
</evidence>
<reference evidence="1 2" key="1">
    <citation type="submission" date="2023-09" db="EMBL/GenBank/DDBJ databases">
        <title>Genome completion map analysis of the actinomycetes C11-1.</title>
        <authorList>
            <person name="Qin P."/>
            <person name="Guan P."/>
        </authorList>
    </citation>
    <scope>NUCLEOTIDE SEQUENCE [LARGE SCALE GENOMIC DNA]</scope>
    <source>
        <strain evidence="1 2">C11-1</strain>
    </source>
</reference>